<dbReference type="EMBL" id="DF977554">
    <property type="protein sequence ID" value="GAP93169.1"/>
    <property type="molecule type" value="Genomic_DNA"/>
</dbReference>
<dbReference type="Proteomes" id="UP000054516">
    <property type="component" value="Unassembled WGS sequence"/>
</dbReference>
<accession>A0A1W2TWU9</accession>
<name>A0A1W2TWU9_ROSNE</name>
<proteinExistence type="predicted"/>
<feature type="region of interest" description="Disordered" evidence="1">
    <location>
        <begin position="1"/>
        <end position="42"/>
    </location>
</feature>
<reference evidence="2" key="1">
    <citation type="submission" date="2016-03" db="EMBL/GenBank/DDBJ databases">
        <title>Draft genome sequence of Rosellinia necatrix.</title>
        <authorList>
            <person name="Kanematsu S."/>
        </authorList>
    </citation>
    <scope>NUCLEOTIDE SEQUENCE [LARGE SCALE GENOMIC DNA]</scope>
    <source>
        <strain evidence="2">W97</strain>
    </source>
</reference>
<feature type="compositionally biased region" description="Polar residues" evidence="1">
    <location>
        <begin position="10"/>
        <end position="23"/>
    </location>
</feature>
<dbReference type="OMA" id="LSWNCQD"/>
<evidence type="ECO:0000256" key="1">
    <source>
        <dbReference type="SAM" id="MobiDB-lite"/>
    </source>
</evidence>
<organism evidence="2">
    <name type="scientific">Rosellinia necatrix</name>
    <name type="common">White root-rot fungus</name>
    <dbReference type="NCBI Taxonomy" id="77044"/>
    <lineage>
        <taxon>Eukaryota</taxon>
        <taxon>Fungi</taxon>
        <taxon>Dikarya</taxon>
        <taxon>Ascomycota</taxon>
        <taxon>Pezizomycotina</taxon>
        <taxon>Sordariomycetes</taxon>
        <taxon>Xylariomycetidae</taxon>
        <taxon>Xylariales</taxon>
        <taxon>Xylariaceae</taxon>
        <taxon>Rosellinia</taxon>
    </lineage>
</organism>
<dbReference type="AlphaFoldDB" id="A0A1W2TWU9"/>
<evidence type="ECO:0000313" key="3">
    <source>
        <dbReference type="Proteomes" id="UP000054516"/>
    </source>
</evidence>
<evidence type="ECO:0000313" key="2">
    <source>
        <dbReference type="EMBL" id="GAP93169.1"/>
    </source>
</evidence>
<protein>
    <submittedName>
        <fullName evidence="2">Uncharacterized protein</fullName>
    </submittedName>
</protein>
<sequence>MVQRKHHKSSSSQDNAGPSTENSRQSKKHPGQESPKSKKDSPDQHVDLYCAIYIPQFGNYYTWAFAIYNPTGQQWGLFRVIQKIVDGPFIPRRLEINPKDLLRCLSLVHLGQMNAYWSPNFIDAIGRIAVPGEGLSWNCQDYVMDIWEMMLSMGMIDERTWSTGKRRMMPYYGPDYGGCENQDQEELEYEEDDN</sequence>
<gene>
    <name evidence="2" type="ORF">SAMD00023353_10900110</name>
</gene>
<dbReference type="OrthoDB" id="37659at2759"/>
<keyword evidence="3" id="KW-1185">Reference proteome</keyword>